<protein>
    <submittedName>
        <fullName evidence="3">Pentapeptide repeat-containing protein</fullName>
    </submittedName>
</protein>
<sequence>MRLKSPLAVTFVLAVGLLVAVSGWLLADPMTSRADALRTGGLAAGGVVALYALWLNDRRRQVEERRQKVESDRLELELVRAARDRARITEERFAKSVELLGHDADQVRVGALHALAGLAHNHSEYTQTVLDVLCSYLRRPFDNPHLSESEKTDPVAERELQVRLTAQRLVVQLLPPAGSGGKTFDLDLTGASLEYFDLSGRAIGTLIMRYAVLLSSTNFSDCEFRGPAWFTATTFGKGRLRGRFRCQDSTFDERAWFSGTEFGGIAEFDRSTFRGEASFKKAHFAADAILRDAVFLSTLELHSTRFDALAELRISGAPKAVALYNTLVRTDRARVPGFWTLLPHAEGVSRVAHAAD</sequence>
<dbReference type="Pfam" id="PF13576">
    <property type="entry name" value="Pentapeptide_3"/>
    <property type="match status" value="1"/>
</dbReference>
<comment type="caution">
    <text evidence="3">The sequence shown here is derived from an EMBL/GenBank/DDBJ whole genome shotgun (WGS) entry which is preliminary data.</text>
</comment>
<evidence type="ECO:0000313" key="3">
    <source>
        <dbReference type="EMBL" id="MFD2417872.1"/>
    </source>
</evidence>
<dbReference type="InterPro" id="IPR001646">
    <property type="entry name" value="5peptide_repeat"/>
</dbReference>
<dbReference type="EMBL" id="JBHUKR010000007">
    <property type="protein sequence ID" value="MFD2417872.1"/>
    <property type="molecule type" value="Genomic_DNA"/>
</dbReference>
<accession>A0ABW5FVN0</accession>
<keyword evidence="2" id="KW-0472">Membrane</keyword>
<evidence type="ECO:0000313" key="4">
    <source>
        <dbReference type="Proteomes" id="UP001597417"/>
    </source>
</evidence>
<feature type="transmembrane region" description="Helical" evidence="2">
    <location>
        <begin position="37"/>
        <end position="56"/>
    </location>
</feature>
<gene>
    <name evidence="3" type="ORF">ACFSXZ_16225</name>
</gene>
<dbReference type="RefSeq" id="WP_378265854.1">
    <property type="nucleotide sequence ID" value="NZ_JBHUKR010000007.1"/>
</dbReference>
<keyword evidence="4" id="KW-1185">Reference proteome</keyword>
<dbReference type="Proteomes" id="UP001597417">
    <property type="component" value="Unassembled WGS sequence"/>
</dbReference>
<evidence type="ECO:0000256" key="2">
    <source>
        <dbReference type="SAM" id="Phobius"/>
    </source>
</evidence>
<keyword evidence="2" id="KW-0812">Transmembrane</keyword>
<evidence type="ECO:0000256" key="1">
    <source>
        <dbReference type="SAM" id="Coils"/>
    </source>
</evidence>
<keyword evidence="2" id="KW-1133">Transmembrane helix</keyword>
<organism evidence="3 4">
    <name type="scientific">Amycolatopsis pigmentata</name>
    <dbReference type="NCBI Taxonomy" id="450801"/>
    <lineage>
        <taxon>Bacteria</taxon>
        <taxon>Bacillati</taxon>
        <taxon>Actinomycetota</taxon>
        <taxon>Actinomycetes</taxon>
        <taxon>Pseudonocardiales</taxon>
        <taxon>Pseudonocardiaceae</taxon>
        <taxon>Amycolatopsis</taxon>
    </lineage>
</organism>
<proteinExistence type="predicted"/>
<keyword evidence="1" id="KW-0175">Coiled coil</keyword>
<name>A0ABW5FVN0_9PSEU</name>
<dbReference type="Gene3D" id="2.160.20.80">
    <property type="entry name" value="E3 ubiquitin-protein ligase SopA"/>
    <property type="match status" value="1"/>
</dbReference>
<reference evidence="4" key="1">
    <citation type="journal article" date="2019" name="Int. J. Syst. Evol. Microbiol.">
        <title>The Global Catalogue of Microorganisms (GCM) 10K type strain sequencing project: providing services to taxonomists for standard genome sequencing and annotation.</title>
        <authorList>
            <consortium name="The Broad Institute Genomics Platform"/>
            <consortium name="The Broad Institute Genome Sequencing Center for Infectious Disease"/>
            <person name="Wu L."/>
            <person name="Ma J."/>
        </authorList>
    </citation>
    <scope>NUCLEOTIDE SEQUENCE [LARGE SCALE GENOMIC DNA]</scope>
    <source>
        <strain evidence="4">CGMCC 4.7645</strain>
    </source>
</reference>
<feature type="coiled-coil region" evidence="1">
    <location>
        <begin position="59"/>
        <end position="91"/>
    </location>
</feature>